<evidence type="ECO:0000313" key="2">
    <source>
        <dbReference type="EMBL" id="MFD0287137.1"/>
    </source>
</evidence>
<keyword evidence="1" id="KW-1133">Transmembrane helix</keyword>
<evidence type="ECO:0000313" key="3">
    <source>
        <dbReference type="Proteomes" id="UP001596957"/>
    </source>
</evidence>
<dbReference type="Proteomes" id="UP001596957">
    <property type="component" value="Unassembled WGS sequence"/>
</dbReference>
<evidence type="ECO:0008006" key="4">
    <source>
        <dbReference type="Google" id="ProtNLM"/>
    </source>
</evidence>
<dbReference type="RefSeq" id="WP_381252026.1">
    <property type="nucleotide sequence ID" value="NZ_JBHTBI010000007.1"/>
</dbReference>
<keyword evidence="3" id="KW-1185">Reference proteome</keyword>
<name>A0ABW2VX99_9ACTN</name>
<reference evidence="3" key="1">
    <citation type="journal article" date="2019" name="Int. J. Syst. Evol. Microbiol.">
        <title>The Global Catalogue of Microorganisms (GCM) 10K type strain sequencing project: providing services to taxonomists for standard genome sequencing and annotation.</title>
        <authorList>
            <consortium name="The Broad Institute Genomics Platform"/>
            <consortium name="The Broad Institute Genome Sequencing Center for Infectious Disease"/>
            <person name="Wu L."/>
            <person name="Ma J."/>
        </authorList>
    </citation>
    <scope>NUCLEOTIDE SEQUENCE [LARGE SCALE GENOMIC DNA]</scope>
    <source>
        <strain evidence="3">CGMCC 4.7198</strain>
    </source>
</reference>
<keyword evidence="1" id="KW-0472">Membrane</keyword>
<accession>A0ABW2VX99</accession>
<sequence length="195" mass="21114">MPISSPDTYEICYGWTRRGAWIALILASFMGVGLIPGAEPPVGHLLEPLLAPILAATVLTASCRRTAVLIDHKGITLGRLPFTHREFVPWSEIVSVDLRNVVAGSGRFRVPILDVRHRRGAAPRWDPANSPGVQAIDTYLAAHVDAEFVETFRGITMSTRGMVLCRLDPARLKEAVQGFAPGVRVSGDVDQGSPP</sequence>
<evidence type="ECO:0000256" key="1">
    <source>
        <dbReference type="SAM" id="Phobius"/>
    </source>
</evidence>
<proteinExistence type="predicted"/>
<gene>
    <name evidence="2" type="ORF">ACFQZP_36765</name>
</gene>
<protein>
    <recommendedName>
        <fullName evidence="4">PH domain-containing protein</fullName>
    </recommendedName>
</protein>
<feature type="transmembrane region" description="Helical" evidence="1">
    <location>
        <begin position="20"/>
        <end position="38"/>
    </location>
</feature>
<dbReference type="EMBL" id="JBHTEC010000001">
    <property type="protein sequence ID" value="MFD0287137.1"/>
    <property type="molecule type" value="Genomic_DNA"/>
</dbReference>
<comment type="caution">
    <text evidence="2">The sequence shown here is derived from an EMBL/GenBank/DDBJ whole genome shotgun (WGS) entry which is preliminary data.</text>
</comment>
<keyword evidence="1" id="KW-0812">Transmembrane</keyword>
<organism evidence="2 3">
    <name type="scientific">Streptomyces lutosisoli</name>
    <dbReference type="NCBI Taxonomy" id="2665721"/>
    <lineage>
        <taxon>Bacteria</taxon>
        <taxon>Bacillati</taxon>
        <taxon>Actinomycetota</taxon>
        <taxon>Actinomycetes</taxon>
        <taxon>Kitasatosporales</taxon>
        <taxon>Streptomycetaceae</taxon>
        <taxon>Streptomyces</taxon>
    </lineage>
</organism>